<keyword evidence="1" id="KW-0812">Transmembrane</keyword>
<evidence type="ECO:0000313" key="2">
    <source>
        <dbReference type="EMBL" id="OCL03563.1"/>
    </source>
</evidence>
<sequence>MASFNSSGIGRREFQGKLEDYGLLRHYGFLSEWADDLTYISHKAPNLLVVGPIGGVDGVYERIGTLSPCDCLGPQRNIQSHHTNNSDGAQVVSHDDPEAVPTKQAVDISVTAKVGGGGSRIDHHGNTKASFWLVFGLLSIVILGATVGGAVGGAAAARKSSGGTVTVSIATRTTVTAHSRFSSSFSMSTPSSAAPIATPSSDCPSTNGTIYTSLFANGKSGTVPSGAGLKFLKLCSVEQYGFNLAEGYFMTFDECIELCASLNFFNKNSNCLGVTFIANGTQPGNCWAHNVTTSVFNSDVSSAVLQE</sequence>
<reference evidence="2 3" key="1">
    <citation type="journal article" date="2016" name="Nat. Commun.">
        <title>Ectomycorrhizal ecology is imprinted in the genome of the dominant symbiotic fungus Cenococcum geophilum.</title>
        <authorList>
            <consortium name="DOE Joint Genome Institute"/>
            <person name="Peter M."/>
            <person name="Kohler A."/>
            <person name="Ohm R.A."/>
            <person name="Kuo A."/>
            <person name="Krutzmann J."/>
            <person name="Morin E."/>
            <person name="Arend M."/>
            <person name="Barry K.W."/>
            <person name="Binder M."/>
            <person name="Choi C."/>
            <person name="Clum A."/>
            <person name="Copeland A."/>
            <person name="Grisel N."/>
            <person name="Haridas S."/>
            <person name="Kipfer T."/>
            <person name="LaButti K."/>
            <person name="Lindquist E."/>
            <person name="Lipzen A."/>
            <person name="Maire R."/>
            <person name="Meier B."/>
            <person name="Mihaltcheva S."/>
            <person name="Molinier V."/>
            <person name="Murat C."/>
            <person name="Poggeler S."/>
            <person name="Quandt C.A."/>
            <person name="Sperisen C."/>
            <person name="Tritt A."/>
            <person name="Tisserant E."/>
            <person name="Crous P.W."/>
            <person name="Henrissat B."/>
            <person name="Nehls U."/>
            <person name="Egli S."/>
            <person name="Spatafora J.W."/>
            <person name="Grigoriev I.V."/>
            <person name="Martin F.M."/>
        </authorList>
    </citation>
    <scope>NUCLEOTIDE SEQUENCE [LARGE SCALE GENOMIC DNA]</scope>
    <source>
        <strain evidence="2 3">CBS 207.34</strain>
    </source>
</reference>
<dbReference type="AlphaFoldDB" id="A0A8E2ERW7"/>
<feature type="transmembrane region" description="Helical" evidence="1">
    <location>
        <begin position="129"/>
        <end position="151"/>
    </location>
</feature>
<evidence type="ECO:0000256" key="1">
    <source>
        <dbReference type="SAM" id="Phobius"/>
    </source>
</evidence>
<dbReference type="Proteomes" id="UP000250140">
    <property type="component" value="Unassembled WGS sequence"/>
</dbReference>
<evidence type="ECO:0000313" key="3">
    <source>
        <dbReference type="Proteomes" id="UP000250140"/>
    </source>
</evidence>
<dbReference type="EMBL" id="KV750714">
    <property type="protein sequence ID" value="OCL03563.1"/>
    <property type="molecule type" value="Genomic_DNA"/>
</dbReference>
<name>A0A8E2ERW7_9PEZI</name>
<accession>A0A8E2ERW7</accession>
<keyword evidence="3" id="KW-1185">Reference proteome</keyword>
<dbReference type="OrthoDB" id="5358884at2759"/>
<gene>
    <name evidence="2" type="ORF">AOQ84DRAFT_392203</name>
</gene>
<protein>
    <recommendedName>
        <fullName evidence="4">Apple domain-containing protein</fullName>
    </recommendedName>
</protein>
<organism evidence="2 3">
    <name type="scientific">Glonium stellatum</name>
    <dbReference type="NCBI Taxonomy" id="574774"/>
    <lineage>
        <taxon>Eukaryota</taxon>
        <taxon>Fungi</taxon>
        <taxon>Dikarya</taxon>
        <taxon>Ascomycota</taxon>
        <taxon>Pezizomycotina</taxon>
        <taxon>Dothideomycetes</taxon>
        <taxon>Pleosporomycetidae</taxon>
        <taxon>Gloniales</taxon>
        <taxon>Gloniaceae</taxon>
        <taxon>Glonium</taxon>
    </lineage>
</organism>
<proteinExistence type="predicted"/>
<keyword evidence="1" id="KW-1133">Transmembrane helix</keyword>
<keyword evidence="1" id="KW-0472">Membrane</keyword>
<evidence type="ECO:0008006" key="4">
    <source>
        <dbReference type="Google" id="ProtNLM"/>
    </source>
</evidence>